<reference evidence="2" key="2">
    <citation type="submission" date="2018-05" db="EMBL/GenBank/DDBJ databases">
        <title>OmerRS3 (Oryza meridionalis Reference Sequence Version 3).</title>
        <authorList>
            <person name="Zhang J."/>
            <person name="Kudrna D."/>
            <person name="Lee S."/>
            <person name="Talag J."/>
            <person name="Welchert J."/>
            <person name="Wing R.A."/>
        </authorList>
    </citation>
    <scope>NUCLEOTIDE SEQUENCE [LARGE SCALE GENOMIC DNA]</scope>
    <source>
        <strain evidence="2">cv. OR44</strain>
    </source>
</reference>
<feature type="compositionally biased region" description="Low complexity" evidence="1">
    <location>
        <begin position="52"/>
        <end position="61"/>
    </location>
</feature>
<evidence type="ECO:0000256" key="1">
    <source>
        <dbReference type="SAM" id="MobiDB-lite"/>
    </source>
</evidence>
<dbReference type="Gramene" id="OMERI12G00920.1">
    <property type="protein sequence ID" value="OMERI12G00920.1"/>
    <property type="gene ID" value="OMERI12G00920"/>
</dbReference>
<dbReference type="Proteomes" id="UP000008021">
    <property type="component" value="Chromosome 12"/>
</dbReference>
<dbReference type="EnsemblPlants" id="OMERI12G00920.1">
    <property type="protein sequence ID" value="OMERI12G00920.1"/>
    <property type="gene ID" value="OMERI12G00920"/>
</dbReference>
<protein>
    <submittedName>
        <fullName evidence="2">Uncharacterized protein</fullName>
    </submittedName>
</protein>
<reference evidence="2" key="1">
    <citation type="submission" date="2015-04" db="UniProtKB">
        <authorList>
            <consortium name="EnsemblPlants"/>
        </authorList>
    </citation>
    <scope>IDENTIFICATION</scope>
</reference>
<proteinExistence type="predicted"/>
<evidence type="ECO:0000313" key="3">
    <source>
        <dbReference type="Proteomes" id="UP000008021"/>
    </source>
</evidence>
<organism evidence="2">
    <name type="scientific">Oryza meridionalis</name>
    <dbReference type="NCBI Taxonomy" id="40149"/>
    <lineage>
        <taxon>Eukaryota</taxon>
        <taxon>Viridiplantae</taxon>
        <taxon>Streptophyta</taxon>
        <taxon>Embryophyta</taxon>
        <taxon>Tracheophyta</taxon>
        <taxon>Spermatophyta</taxon>
        <taxon>Magnoliopsida</taxon>
        <taxon>Liliopsida</taxon>
        <taxon>Poales</taxon>
        <taxon>Poaceae</taxon>
        <taxon>BOP clade</taxon>
        <taxon>Oryzoideae</taxon>
        <taxon>Oryzeae</taxon>
        <taxon>Oryzinae</taxon>
        <taxon>Oryza</taxon>
    </lineage>
</organism>
<keyword evidence="3" id="KW-1185">Reference proteome</keyword>
<feature type="compositionally biased region" description="Polar residues" evidence="1">
    <location>
        <begin position="11"/>
        <end position="20"/>
    </location>
</feature>
<feature type="compositionally biased region" description="Polar residues" evidence="1">
    <location>
        <begin position="72"/>
        <end position="81"/>
    </location>
</feature>
<feature type="region of interest" description="Disordered" evidence="1">
    <location>
        <begin position="1"/>
        <end position="29"/>
    </location>
</feature>
<dbReference type="AlphaFoldDB" id="A0A0E0F993"/>
<name>A0A0E0F993_9ORYZ</name>
<sequence length="81" mass="8768">MHKAFADVSPWRTTTTSAKSSPCDDTGGGIVRSLMVVATAFDLNPWGHEPSRPTTSSPLHSTSHDSPRPITTHRTQQQLLA</sequence>
<dbReference type="HOGENOM" id="CLU_2577865_0_0_1"/>
<feature type="region of interest" description="Disordered" evidence="1">
    <location>
        <begin position="44"/>
        <end position="81"/>
    </location>
</feature>
<accession>A0A0E0F993</accession>
<evidence type="ECO:0000313" key="2">
    <source>
        <dbReference type="EnsemblPlants" id="OMERI12G00920.1"/>
    </source>
</evidence>